<accession>A0A7R8WH67</accession>
<feature type="compositionally biased region" description="Basic and acidic residues" evidence="1">
    <location>
        <begin position="98"/>
        <end position="109"/>
    </location>
</feature>
<sequence>MMNDWVYAVKWGGFAVDYLTGPVLLFQAEEYDSIDLGVEDSTLWNEEEQNSADDSGRAAGNNAEKNGGPSSRAGEKPSSPPAPESVPVVAPLTVNDTLKLHDNRDRNQDDISMIVNIDDQSERSTEGVTGKGGAKEDPSTAGAKEKKEEAKSDESPEGSAKDGGQRSEGRGEWDGMKTTQKKLEIGKHTCIKKSLVPLLPSERCWEKKKRSP</sequence>
<feature type="compositionally biased region" description="Basic and acidic residues" evidence="1">
    <location>
        <begin position="133"/>
        <end position="187"/>
    </location>
</feature>
<reference evidence="2" key="1">
    <citation type="submission" date="2020-11" db="EMBL/GenBank/DDBJ databases">
        <authorList>
            <person name="Tran Van P."/>
        </authorList>
    </citation>
    <scope>NUCLEOTIDE SEQUENCE</scope>
</reference>
<organism evidence="2">
    <name type="scientific">Cyprideis torosa</name>
    <dbReference type="NCBI Taxonomy" id="163714"/>
    <lineage>
        <taxon>Eukaryota</taxon>
        <taxon>Metazoa</taxon>
        <taxon>Ecdysozoa</taxon>
        <taxon>Arthropoda</taxon>
        <taxon>Crustacea</taxon>
        <taxon>Oligostraca</taxon>
        <taxon>Ostracoda</taxon>
        <taxon>Podocopa</taxon>
        <taxon>Podocopida</taxon>
        <taxon>Cytherocopina</taxon>
        <taxon>Cytheroidea</taxon>
        <taxon>Cytherideidae</taxon>
        <taxon>Cyprideis</taxon>
    </lineage>
</organism>
<dbReference type="AlphaFoldDB" id="A0A7R8WH67"/>
<gene>
    <name evidence="2" type="ORF">CTOB1V02_LOCUS9430</name>
</gene>
<evidence type="ECO:0000313" key="2">
    <source>
        <dbReference type="EMBL" id="CAD7231583.1"/>
    </source>
</evidence>
<dbReference type="EMBL" id="OB663664">
    <property type="protein sequence ID" value="CAD7231583.1"/>
    <property type="molecule type" value="Genomic_DNA"/>
</dbReference>
<evidence type="ECO:0000256" key="1">
    <source>
        <dbReference type="SAM" id="MobiDB-lite"/>
    </source>
</evidence>
<name>A0A7R8WH67_9CRUS</name>
<protein>
    <submittedName>
        <fullName evidence="2">Uncharacterized protein</fullName>
    </submittedName>
</protein>
<proteinExistence type="predicted"/>
<feature type="region of interest" description="Disordered" evidence="1">
    <location>
        <begin position="43"/>
        <end position="187"/>
    </location>
</feature>